<keyword evidence="1" id="KW-0812">Transmembrane</keyword>
<feature type="transmembrane region" description="Helical" evidence="1">
    <location>
        <begin position="30"/>
        <end position="48"/>
    </location>
</feature>
<dbReference type="GO" id="GO:0016020">
    <property type="term" value="C:membrane"/>
    <property type="evidence" value="ECO:0007669"/>
    <property type="project" value="TreeGrafter"/>
</dbReference>
<accession>A0A512AG00</accession>
<dbReference type="Pfam" id="PF00487">
    <property type="entry name" value="FA_desaturase"/>
    <property type="match status" value="1"/>
</dbReference>
<feature type="transmembrane region" description="Helical" evidence="1">
    <location>
        <begin position="227"/>
        <end position="250"/>
    </location>
</feature>
<sequence>MRSGWELAITLLPFLGLFALIAVAVQAGYWLALAATPLAGLFLLRLFIIQHDCGHGSFLRSRAGNDWIGRVLGVLTLTPYDCWRRSHALHHAGTGNLDARGFGDVDMLTVREYRERRWLRRLGYRLYRHPLVLLGLGPAYLFLLRHRLPIGLMKEGWRYWVSAMGSNLVTALVLALPLWLFGFGVTALVFFPILLSAASLGVWLFYVQHQFPDAYWEPRADWSFYEAALEGSSYLALPAVLGWFTGYIGIHHVHHLSSQIPFYRLPEVLEKHPQLKELNRFNVVQACGTLRLALWDEDRRGMVSFREAAL</sequence>
<protein>
    <recommendedName>
        <fullName evidence="2">Fatty acid desaturase domain-containing protein</fullName>
    </recommendedName>
</protein>
<dbReference type="PANTHER" id="PTHR19353:SF73">
    <property type="entry name" value="FATTY ACID DESATURASE"/>
    <property type="match status" value="1"/>
</dbReference>
<keyword evidence="1" id="KW-0472">Membrane</keyword>
<organism evidence="3 4">
    <name type="scientific">Novosphingobium sediminis</name>
    <dbReference type="NCBI Taxonomy" id="707214"/>
    <lineage>
        <taxon>Bacteria</taxon>
        <taxon>Pseudomonadati</taxon>
        <taxon>Pseudomonadota</taxon>
        <taxon>Alphaproteobacteria</taxon>
        <taxon>Sphingomonadales</taxon>
        <taxon>Sphingomonadaceae</taxon>
        <taxon>Novosphingobium</taxon>
    </lineage>
</organism>
<evidence type="ECO:0000313" key="3">
    <source>
        <dbReference type="EMBL" id="GEN98621.1"/>
    </source>
</evidence>
<dbReference type="CDD" id="cd03507">
    <property type="entry name" value="Delta12-FADS-like"/>
    <property type="match status" value="1"/>
</dbReference>
<keyword evidence="4" id="KW-1185">Reference proteome</keyword>
<dbReference type="GO" id="GO:0016717">
    <property type="term" value="F:oxidoreductase activity, acting on paired donors, with oxidation of a pair of donors resulting in the reduction of molecular oxygen to two molecules of water"/>
    <property type="evidence" value="ECO:0007669"/>
    <property type="project" value="TreeGrafter"/>
</dbReference>
<evidence type="ECO:0000256" key="1">
    <source>
        <dbReference type="SAM" id="Phobius"/>
    </source>
</evidence>
<dbReference type="InterPro" id="IPR005804">
    <property type="entry name" value="FA_desaturase_dom"/>
</dbReference>
<dbReference type="PANTHER" id="PTHR19353">
    <property type="entry name" value="FATTY ACID DESATURASE 2"/>
    <property type="match status" value="1"/>
</dbReference>
<feature type="transmembrane region" description="Helical" evidence="1">
    <location>
        <begin position="157"/>
        <end position="181"/>
    </location>
</feature>
<reference evidence="3 4" key="1">
    <citation type="submission" date="2019-07" db="EMBL/GenBank/DDBJ databases">
        <title>Whole genome shotgun sequence of Novosphingobium sediminis NBRC 106119.</title>
        <authorList>
            <person name="Hosoyama A."/>
            <person name="Uohara A."/>
            <person name="Ohji S."/>
            <person name="Ichikawa N."/>
        </authorList>
    </citation>
    <scope>NUCLEOTIDE SEQUENCE [LARGE SCALE GENOMIC DNA]</scope>
    <source>
        <strain evidence="3 4">NBRC 106119</strain>
    </source>
</reference>
<keyword evidence="1" id="KW-1133">Transmembrane helix</keyword>
<proteinExistence type="predicted"/>
<feature type="transmembrane region" description="Helical" evidence="1">
    <location>
        <begin position="188"/>
        <end position="207"/>
    </location>
</feature>
<dbReference type="GO" id="GO:0006629">
    <property type="term" value="P:lipid metabolic process"/>
    <property type="evidence" value="ECO:0007669"/>
    <property type="project" value="InterPro"/>
</dbReference>
<gene>
    <name evidence="3" type="ORF">NSE01_04540</name>
</gene>
<comment type="caution">
    <text evidence="3">The sequence shown here is derived from an EMBL/GenBank/DDBJ whole genome shotgun (WGS) entry which is preliminary data.</text>
</comment>
<dbReference type="AlphaFoldDB" id="A0A512AG00"/>
<dbReference type="EMBL" id="BJYR01000002">
    <property type="protein sequence ID" value="GEN98621.1"/>
    <property type="molecule type" value="Genomic_DNA"/>
</dbReference>
<name>A0A512AG00_9SPHN</name>
<dbReference type="InterPro" id="IPR012171">
    <property type="entry name" value="Fatty_acid_desaturase"/>
</dbReference>
<evidence type="ECO:0000313" key="4">
    <source>
        <dbReference type="Proteomes" id="UP000321464"/>
    </source>
</evidence>
<dbReference type="Proteomes" id="UP000321464">
    <property type="component" value="Unassembled WGS sequence"/>
</dbReference>
<feature type="transmembrane region" description="Helical" evidence="1">
    <location>
        <begin position="7"/>
        <end position="24"/>
    </location>
</feature>
<evidence type="ECO:0000259" key="2">
    <source>
        <dbReference type="Pfam" id="PF00487"/>
    </source>
</evidence>
<feature type="domain" description="Fatty acid desaturase" evidence="2">
    <location>
        <begin position="30"/>
        <end position="273"/>
    </location>
</feature>
<feature type="transmembrane region" description="Helical" evidence="1">
    <location>
        <begin position="126"/>
        <end position="145"/>
    </location>
</feature>